<evidence type="ECO:0000256" key="2">
    <source>
        <dbReference type="SAM" id="MobiDB-lite"/>
    </source>
</evidence>
<feature type="transmembrane region" description="Helical" evidence="3">
    <location>
        <begin position="12"/>
        <end position="34"/>
    </location>
</feature>
<dbReference type="Pfam" id="PF13458">
    <property type="entry name" value="Peripla_BP_6"/>
    <property type="match status" value="1"/>
</dbReference>
<evidence type="ECO:0000259" key="4">
    <source>
        <dbReference type="Pfam" id="PF13458"/>
    </source>
</evidence>
<proteinExistence type="predicted"/>
<dbReference type="CDD" id="cd06338">
    <property type="entry name" value="PBP1_ABC_ligand_binding-like"/>
    <property type="match status" value="1"/>
</dbReference>
<dbReference type="EC" id="3.6.3.-" evidence="5"/>
<dbReference type="OMA" id="GPSHWEP"/>
<organism evidence="5">
    <name type="scientific">Thermoproteus tenax</name>
    <dbReference type="NCBI Taxonomy" id="2271"/>
    <lineage>
        <taxon>Archaea</taxon>
        <taxon>Thermoproteota</taxon>
        <taxon>Thermoprotei</taxon>
        <taxon>Thermoproteales</taxon>
        <taxon>Thermoproteaceae</taxon>
        <taxon>Thermoproteus</taxon>
    </lineage>
</organism>
<keyword evidence="3" id="KW-1133">Transmembrane helix</keyword>
<evidence type="ECO:0000313" key="5">
    <source>
        <dbReference type="EMBL" id="CAP46811.1"/>
    </source>
</evidence>
<evidence type="ECO:0000256" key="3">
    <source>
        <dbReference type="SAM" id="Phobius"/>
    </source>
</evidence>
<protein>
    <submittedName>
        <fullName evidence="5">Branched-chain amino acid transport, periplasmic component 1</fullName>
        <ecNumber evidence="5">3.6.3.-</ecNumber>
    </submittedName>
</protein>
<keyword evidence="3" id="KW-0812">Transmembrane</keyword>
<dbReference type="InterPro" id="IPR028082">
    <property type="entry name" value="Peripla_BP_I"/>
</dbReference>
<dbReference type="GO" id="GO:0016787">
    <property type="term" value="F:hydrolase activity"/>
    <property type="evidence" value="ECO:0007669"/>
    <property type="project" value="UniProtKB-KW"/>
</dbReference>
<keyword evidence="1" id="KW-0732">Signal</keyword>
<gene>
    <name evidence="5" type="primary">ilvK</name>
</gene>
<keyword evidence="5" id="KW-0378">Hydrolase</keyword>
<name>A9JQJ0_THETE</name>
<feature type="compositionally biased region" description="Low complexity" evidence="2">
    <location>
        <begin position="45"/>
        <end position="62"/>
    </location>
</feature>
<evidence type="ECO:0000256" key="1">
    <source>
        <dbReference type="ARBA" id="ARBA00022729"/>
    </source>
</evidence>
<keyword evidence="3" id="KW-0472">Membrane</keyword>
<dbReference type="InterPro" id="IPR028081">
    <property type="entry name" value="Leu-bd"/>
</dbReference>
<dbReference type="EMBL" id="AM920411">
    <property type="protein sequence ID" value="CAP46811.1"/>
    <property type="molecule type" value="Genomic_DNA"/>
</dbReference>
<accession>A9JQJ0</accession>
<dbReference type="InterPro" id="IPR051010">
    <property type="entry name" value="BCAA_transport"/>
</dbReference>
<dbReference type="AlphaFoldDB" id="A9JQJ0"/>
<dbReference type="Gene3D" id="3.40.50.2300">
    <property type="match status" value="2"/>
</dbReference>
<dbReference type="SUPFAM" id="SSF53822">
    <property type="entry name" value="Periplasmic binding protein-like I"/>
    <property type="match status" value="1"/>
</dbReference>
<sequence>MLKRKNNKIYSMKTSVLIGIIVVVIVVIGLFYALNQGGPSQKSITTTASSATTSTPTQTTTSQCPDEVLIGTPAAISGKYSTEGQYILWGAMAAVNWINDHGGINCSGKMVKVRLIYQDSQSNAQLAASIAENLITQQHVNFLLSPYGSDLAIAVAPVAEKYGVLMAVVGASSDRIFSQGYKYIIGVASPASHYFWSVLDMVKSIDPSAKTVAILYSDDEFDRYVASGARTHAQQLGMQVVVYDPYPPTTQDVTNQVLDVKNAHPDIILVAAHYADGQLVTRTLYQQNVTAKLIAITVAPLVPDYYKALGALAECIVGPSHWEIGVSYTPDLAKQRGLDWFGPTRDEFIQYFRQVAKQMSGKEVDPGYEAAWAAEGVLVLLYGVQKAGSVNPDAVRQALANADFMTFFGEFKMNSTNGLNIAHSMVVTQWQAGQRLVIWPPAVAQNKPFYPSLTWSQKLAGMVCRP</sequence>
<dbReference type="PANTHER" id="PTHR30483:SF37">
    <property type="entry name" value="ABC TRANSPORTER SUBSTRATE-BINDING PROTEIN"/>
    <property type="match status" value="1"/>
</dbReference>
<reference evidence="5" key="1">
    <citation type="submission" date="2007-11" db="EMBL/GenBank/DDBJ databases">
        <title>Regulation of the central carbohydrate metabolism of the hyperthermophilic crenarchaeote Thermoproteus tenax.</title>
        <authorList>
            <person name="Zaparty M."/>
        </authorList>
    </citation>
    <scope>NUCLEOTIDE SEQUENCE</scope>
    <source>
        <strain evidence="5">Kra1</strain>
    </source>
</reference>
<dbReference type="PANTHER" id="PTHR30483">
    <property type="entry name" value="LEUCINE-SPECIFIC-BINDING PROTEIN"/>
    <property type="match status" value="1"/>
</dbReference>
<feature type="domain" description="Leucine-binding protein" evidence="4">
    <location>
        <begin position="68"/>
        <end position="433"/>
    </location>
</feature>
<feature type="region of interest" description="Disordered" evidence="2">
    <location>
        <begin position="39"/>
        <end position="62"/>
    </location>
</feature>